<evidence type="ECO:0000313" key="5">
    <source>
        <dbReference type="Proteomes" id="UP001147760"/>
    </source>
</evidence>
<gene>
    <name evidence="4" type="ORF">N7530_009389</name>
</gene>
<evidence type="ECO:0000313" key="4">
    <source>
        <dbReference type="EMBL" id="KAJ5465602.1"/>
    </source>
</evidence>
<protein>
    <submittedName>
        <fullName evidence="4">Uncharacterized protein</fullName>
    </submittedName>
</protein>
<dbReference type="Proteomes" id="UP001147760">
    <property type="component" value="Unassembled WGS sequence"/>
</dbReference>
<dbReference type="FunFam" id="3.40.50.720:FF:000084">
    <property type="entry name" value="Short-chain dehydrogenase reductase"/>
    <property type="match status" value="1"/>
</dbReference>
<dbReference type="AlphaFoldDB" id="A0A9W9WID6"/>
<evidence type="ECO:0000256" key="3">
    <source>
        <dbReference type="ARBA" id="ARBA00023002"/>
    </source>
</evidence>
<dbReference type="PRINTS" id="PR00081">
    <property type="entry name" value="GDHRDH"/>
</dbReference>
<evidence type="ECO:0000256" key="2">
    <source>
        <dbReference type="ARBA" id="ARBA00022857"/>
    </source>
</evidence>
<dbReference type="InterPro" id="IPR002347">
    <property type="entry name" value="SDR_fam"/>
</dbReference>
<keyword evidence="2" id="KW-0521">NADP</keyword>
<keyword evidence="5" id="KW-1185">Reference proteome</keyword>
<dbReference type="Pfam" id="PF13561">
    <property type="entry name" value="adh_short_C2"/>
    <property type="match status" value="1"/>
</dbReference>
<dbReference type="PRINTS" id="PR00080">
    <property type="entry name" value="SDRFAMILY"/>
</dbReference>
<name>A0A9W9WID6_9EURO</name>
<dbReference type="PANTHER" id="PTHR24321">
    <property type="entry name" value="DEHYDROGENASES, SHORT CHAIN"/>
    <property type="match status" value="1"/>
</dbReference>
<keyword evidence="3" id="KW-0560">Oxidoreductase</keyword>
<sequence>MTIANGTISMNLAGKVAVVTGAGTGIGRATAIALGGSGVKVIIAEIDAATGVQTEQEIKSHGGQAVFVETDVTSSESVKAMIESTVRHFGKLDIAINNAAISPDAMKISEFDEERWAKTLQVNLTSVALCLKWELQQMIEQGSGGSIVNLASGATLRPQATMPAYTAAKYGVVGLTHVAALENGCHGIRVNALAPSATMTDMLARRFDLDASQDDLVSRFGLLGRFARPEEVAHAAVWLASASSSFVTGINMPIDAGFALM</sequence>
<dbReference type="PANTHER" id="PTHR24321:SF8">
    <property type="entry name" value="ESTRADIOL 17-BETA-DEHYDROGENASE 8-RELATED"/>
    <property type="match status" value="1"/>
</dbReference>
<reference evidence="4" key="1">
    <citation type="submission" date="2022-12" db="EMBL/GenBank/DDBJ databases">
        <authorList>
            <person name="Petersen C."/>
        </authorList>
    </citation>
    <scope>NUCLEOTIDE SEQUENCE</scope>
    <source>
        <strain evidence="4">IBT 17660</strain>
    </source>
</reference>
<accession>A0A9W9WID6</accession>
<dbReference type="PROSITE" id="PS00061">
    <property type="entry name" value="ADH_SHORT"/>
    <property type="match status" value="1"/>
</dbReference>
<proteinExistence type="inferred from homology"/>
<dbReference type="CDD" id="cd05233">
    <property type="entry name" value="SDR_c"/>
    <property type="match status" value="1"/>
</dbReference>
<dbReference type="OrthoDB" id="417891at2759"/>
<organism evidence="4 5">
    <name type="scientific">Penicillium desertorum</name>
    <dbReference type="NCBI Taxonomy" id="1303715"/>
    <lineage>
        <taxon>Eukaryota</taxon>
        <taxon>Fungi</taxon>
        <taxon>Dikarya</taxon>
        <taxon>Ascomycota</taxon>
        <taxon>Pezizomycotina</taxon>
        <taxon>Eurotiomycetes</taxon>
        <taxon>Eurotiomycetidae</taxon>
        <taxon>Eurotiales</taxon>
        <taxon>Aspergillaceae</taxon>
        <taxon>Penicillium</taxon>
    </lineage>
</organism>
<comment type="similarity">
    <text evidence="1">Belongs to the short-chain dehydrogenases/reductases (SDR) family.</text>
</comment>
<dbReference type="GO" id="GO:0016491">
    <property type="term" value="F:oxidoreductase activity"/>
    <property type="evidence" value="ECO:0007669"/>
    <property type="project" value="UniProtKB-KW"/>
</dbReference>
<evidence type="ECO:0000256" key="1">
    <source>
        <dbReference type="ARBA" id="ARBA00006484"/>
    </source>
</evidence>
<comment type="caution">
    <text evidence="4">The sequence shown here is derived from an EMBL/GenBank/DDBJ whole genome shotgun (WGS) entry which is preliminary data.</text>
</comment>
<dbReference type="InterPro" id="IPR036291">
    <property type="entry name" value="NAD(P)-bd_dom_sf"/>
</dbReference>
<reference evidence="4" key="2">
    <citation type="journal article" date="2023" name="IMA Fungus">
        <title>Comparative genomic study of the Penicillium genus elucidates a diverse pangenome and 15 lateral gene transfer events.</title>
        <authorList>
            <person name="Petersen C."/>
            <person name="Sorensen T."/>
            <person name="Nielsen M.R."/>
            <person name="Sondergaard T.E."/>
            <person name="Sorensen J.L."/>
            <person name="Fitzpatrick D.A."/>
            <person name="Frisvad J.C."/>
            <person name="Nielsen K.L."/>
        </authorList>
    </citation>
    <scope>NUCLEOTIDE SEQUENCE</scope>
    <source>
        <strain evidence="4">IBT 17660</strain>
    </source>
</reference>
<dbReference type="EMBL" id="JAPWDO010000006">
    <property type="protein sequence ID" value="KAJ5465602.1"/>
    <property type="molecule type" value="Genomic_DNA"/>
</dbReference>
<dbReference type="SUPFAM" id="SSF51735">
    <property type="entry name" value="NAD(P)-binding Rossmann-fold domains"/>
    <property type="match status" value="1"/>
</dbReference>
<dbReference type="Gene3D" id="3.40.50.720">
    <property type="entry name" value="NAD(P)-binding Rossmann-like Domain"/>
    <property type="match status" value="1"/>
</dbReference>
<dbReference type="InterPro" id="IPR020904">
    <property type="entry name" value="Sc_DH/Rdtase_CS"/>
</dbReference>